<dbReference type="Gene3D" id="3.40.50.720">
    <property type="entry name" value="NAD(P)-binding Rossmann-like Domain"/>
    <property type="match status" value="1"/>
</dbReference>
<dbReference type="Gene3D" id="3.40.50.1480">
    <property type="entry name" value="Adenosylhomocysteinase-like"/>
    <property type="match status" value="1"/>
</dbReference>
<dbReference type="SMART" id="SM00997">
    <property type="entry name" value="AdoHcyase_NAD"/>
    <property type="match status" value="1"/>
</dbReference>
<feature type="binding site" evidence="6">
    <location>
        <position position="228"/>
    </location>
    <ligand>
        <name>NAD(+)</name>
        <dbReference type="ChEBI" id="CHEBI:57540"/>
    </ligand>
</feature>
<organism evidence="10 11">
    <name type="scientific">Candidatus Cryosericum terrychapinii</name>
    <dbReference type="NCBI Taxonomy" id="2290919"/>
    <lineage>
        <taxon>Bacteria</taxon>
        <taxon>Pseudomonadati</taxon>
        <taxon>Caldisericota/Cryosericota group</taxon>
        <taxon>Candidatus Cryosericota</taxon>
        <taxon>Candidatus Cryosericia</taxon>
        <taxon>Candidatus Cryosericales</taxon>
        <taxon>Candidatus Cryosericaceae</taxon>
        <taxon>Candidatus Cryosericum</taxon>
    </lineage>
</organism>
<dbReference type="SUPFAM" id="SSF52283">
    <property type="entry name" value="Formate/glycerate dehydrogenase catalytic domain-like"/>
    <property type="match status" value="1"/>
</dbReference>
<evidence type="ECO:0000313" key="10">
    <source>
        <dbReference type="EMBL" id="RIE05887.1"/>
    </source>
</evidence>
<dbReference type="GO" id="GO:0004013">
    <property type="term" value="F:adenosylhomocysteinase activity"/>
    <property type="evidence" value="ECO:0007669"/>
    <property type="project" value="UniProtKB-UniRule"/>
</dbReference>
<dbReference type="InterPro" id="IPR020082">
    <property type="entry name" value="S-Ado-L-homoCys_hydrolase_CS"/>
</dbReference>
<dbReference type="RefSeq" id="WP_119089380.1">
    <property type="nucleotide sequence ID" value="NZ_QXIS01000032.1"/>
</dbReference>
<dbReference type="PANTHER" id="PTHR23420">
    <property type="entry name" value="ADENOSYLHOMOCYSTEINASE"/>
    <property type="match status" value="1"/>
</dbReference>
<gene>
    <name evidence="10" type="ORF">SMC7_05675</name>
</gene>
<name>A0A398D167_9BACT</name>
<comment type="caution">
    <text evidence="10">The sequence shown here is derived from an EMBL/GenBank/DDBJ whole genome shotgun (WGS) entry which is preliminary data.</text>
</comment>
<dbReference type="NCBIfam" id="TIGR00936">
    <property type="entry name" value="ahcY"/>
    <property type="match status" value="1"/>
</dbReference>
<proteinExistence type="inferred from homology"/>
<dbReference type="PROSITE" id="PS00739">
    <property type="entry name" value="ADOHCYASE_2"/>
    <property type="match status" value="1"/>
</dbReference>
<dbReference type="UniPathway" id="UPA00314">
    <property type="reaction ID" value="UER00076"/>
</dbReference>
<comment type="pathway">
    <text evidence="7">Amino-acid biosynthesis; L-homocysteine biosynthesis; L-homocysteine from S-adenosyl-L-homocysteine: step 1/1.</text>
</comment>
<dbReference type="EC" id="3.13.2.1" evidence="5 7"/>
<feature type="binding site" evidence="6">
    <location>
        <begin position="284"/>
        <end position="286"/>
    </location>
    <ligand>
        <name>NAD(+)</name>
        <dbReference type="ChEBI" id="CHEBI:57540"/>
    </ligand>
</feature>
<dbReference type="AlphaFoldDB" id="A0A398D167"/>
<dbReference type="Pfam" id="PF05221">
    <property type="entry name" value="AdoHcyase"/>
    <property type="match status" value="2"/>
</dbReference>
<dbReference type="OrthoDB" id="9802717at2"/>
<dbReference type="InterPro" id="IPR015878">
    <property type="entry name" value="Ado_hCys_hydrolase_NAD-bd"/>
</dbReference>
<comment type="similarity">
    <text evidence="1 8">Belongs to the adenosylhomocysteinase family.</text>
</comment>
<sequence length="404" mass="44085">MSSQSGEQKMQWAIRHMPILSSVAERFEKEQPFAGLNIVIALHLEAKTANLACVMLRGGAKVAITASNPITTQDDVAQALAERGVTVFAKRGETPAEYKEYFGNVLATKPNLLIDDGGDLVNAVHFEHPELLPAIVGACEETTTGITRDRALARAGKLSFPIIGVNEGLCKHLFDNRFGTGQSAWDGILRTTNMNIAGRVVVVAGYGWVGKGVAMRARGLGAQVVVTEVDPVKSVEAHMEGYQVMPMLEAARIGEIFITCTGNVKVITKEHFGVMKDGAILCNAGHFDIEVDVQHLRNKDPQHHEVRHNIEEYASGGKHFYVLGEGRLVNLACADGHPIEIMDLTFALQALSAEYLVRHQESLPNELINVPETIDDMASRAFLASRGLSIDTLTEEQREYLGSY</sequence>
<dbReference type="InterPro" id="IPR000043">
    <property type="entry name" value="Adenosylhomocysteinase-like"/>
</dbReference>
<dbReference type="Proteomes" id="UP000266328">
    <property type="component" value="Unassembled WGS sequence"/>
</dbReference>
<dbReference type="Pfam" id="PF00670">
    <property type="entry name" value="AdoHcyase_NAD"/>
    <property type="match status" value="1"/>
</dbReference>
<accession>A0A398D167</accession>
<evidence type="ECO:0000256" key="8">
    <source>
        <dbReference type="RuleBase" id="RU004166"/>
    </source>
</evidence>
<dbReference type="NCBIfam" id="NF004005">
    <property type="entry name" value="PRK05476.2-3"/>
    <property type="match status" value="1"/>
</dbReference>
<dbReference type="InterPro" id="IPR042172">
    <property type="entry name" value="Adenosylhomocyst_ase-like_sf"/>
</dbReference>
<dbReference type="PANTHER" id="PTHR23420:SF0">
    <property type="entry name" value="ADENOSYLHOMOCYSTEINASE"/>
    <property type="match status" value="1"/>
</dbReference>
<evidence type="ECO:0000256" key="5">
    <source>
        <dbReference type="NCBIfam" id="TIGR00936"/>
    </source>
</evidence>
<feature type="binding site" evidence="6">
    <location>
        <begin position="207"/>
        <end position="212"/>
    </location>
    <ligand>
        <name>NAD(+)</name>
        <dbReference type="ChEBI" id="CHEBI:57540"/>
    </ligand>
</feature>
<protein>
    <recommendedName>
        <fullName evidence="5 7">Adenosylhomocysteinase</fullName>
        <ecNumber evidence="5 7">3.13.2.1</ecNumber>
    </recommendedName>
</protein>
<evidence type="ECO:0000256" key="7">
    <source>
        <dbReference type="RuleBase" id="RU000548"/>
    </source>
</evidence>
<keyword evidence="11" id="KW-1185">Reference proteome</keyword>
<evidence type="ECO:0000256" key="3">
    <source>
        <dbReference type="ARBA" id="ARBA00022801"/>
    </source>
</evidence>
<feature type="binding site" evidence="6">
    <location>
        <position position="330"/>
    </location>
    <ligand>
        <name>NAD(+)</name>
        <dbReference type="ChEBI" id="CHEBI:57540"/>
    </ligand>
</feature>
<feature type="binding site" evidence="6">
    <location>
        <position position="337"/>
    </location>
    <ligand>
        <name>NAD(+)</name>
        <dbReference type="ChEBI" id="CHEBI:57540"/>
    </ligand>
</feature>
<evidence type="ECO:0000259" key="9">
    <source>
        <dbReference type="SMART" id="SM00997"/>
    </source>
</evidence>
<dbReference type="GO" id="GO:0005829">
    <property type="term" value="C:cytosol"/>
    <property type="evidence" value="ECO:0007669"/>
    <property type="project" value="TreeGrafter"/>
</dbReference>
<evidence type="ECO:0000256" key="6">
    <source>
        <dbReference type="PIRSR" id="PIRSR001109-2"/>
    </source>
</evidence>
<dbReference type="InterPro" id="IPR036291">
    <property type="entry name" value="NAD(P)-bd_dom_sf"/>
</dbReference>
<dbReference type="PIRSF" id="PIRSF001109">
    <property type="entry name" value="Ad_hcy_hydrolase"/>
    <property type="match status" value="1"/>
</dbReference>
<keyword evidence="2 7" id="KW-0554">One-carbon metabolism</keyword>
<evidence type="ECO:0000313" key="11">
    <source>
        <dbReference type="Proteomes" id="UP000266328"/>
    </source>
</evidence>
<dbReference type="SUPFAM" id="SSF51735">
    <property type="entry name" value="NAD(P)-binding Rossmann-fold domains"/>
    <property type="match status" value="1"/>
</dbReference>
<dbReference type="GO" id="GO:0006730">
    <property type="term" value="P:one-carbon metabolic process"/>
    <property type="evidence" value="ECO:0007669"/>
    <property type="project" value="UniProtKB-UniRule"/>
</dbReference>
<dbReference type="FunFam" id="3.40.50.720:FF:000004">
    <property type="entry name" value="Adenosylhomocysteinase"/>
    <property type="match status" value="1"/>
</dbReference>
<evidence type="ECO:0000256" key="4">
    <source>
        <dbReference type="ARBA" id="ARBA00023027"/>
    </source>
</evidence>
<evidence type="ECO:0000256" key="1">
    <source>
        <dbReference type="ARBA" id="ARBA00007122"/>
    </source>
</evidence>
<evidence type="ECO:0000256" key="2">
    <source>
        <dbReference type="ARBA" id="ARBA00022563"/>
    </source>
</evidence>
<dbReference type="GO" id="GO:0033353">
    <property type="term" value="P:S-adenosylmethionine cycle"/>
    <property type="evidence" value="ECO:0007669"/>
    <property type="project" value="TreeGrafter"/>
</dbReference>
<dbReference type="EMBL" id="QXIS01000032">
    <property type="protein sequence ID" value="RIE05887.1"/>
    <property type="molecule type" value="Genomic_DNA"/>
</dbReference>
<dbReference type="CDD" id="cd00401">
    <property type="entry name" value="SAHH"/>
    <property type="match status" value="1"/>
</dbReference>
<comment type="cofactor">
    <cofactor evidence="6 7">
        <name>NAD(+)</name>
        <dbReference type="ChEBI" id="CHEBI:57540"/>
    </cofactor>
    <text evidence="6 7">Binds 1 NAD(+) per subunit.</text>
</comment>
<feature type="domain" description="S-adenosyl-L-homocysteine hydrolase NAD binding" evidence="9">
    <location>
        <begin position="176"/>
        <end position="336"/>
    </location>
</feature>
<reference evidence="10 11" key="1">
    <citation type="submission" date="2018-09" db="EMBL/GenBank/DDBJ databases">
        <title>Discovery and Ecogenomic Context for Candidatus Cryosericales, a Global Caldiserica Order Active in Thawing Permafrost.</title>
        <authorList>
            <person name="Martinez M.A."/>
            <person name="Woodcroft B.J."/>
            <person name="Ignacio Espinoza J.C."/>
            <person name="Zayed A."/>
            <person name="Singleton C.M."/>
            <person name="Boyd J."/>
            <person name="Li Y.-F."/>
            <person name="Purvine S."/>
            <person name="Maughan H."/>
            <person name="Hodgkins S.B."/>
            <person name="Anderson D."/>
            <person name="Sederholm M."/>
            <person name="Temperton B."/>
            <person name="Saleska S.R."/>
            <person name="Tyson G.W."/>
            <person name="Rich V.I."/>
        </authorList>
    </citation>
    <scope>NUCLEOTIDE SEQUENCE [LARGE SCALE GENOMIC DNA]</scope>
    <source>
        <strain evidence="10 11">SMC7</strain>
    </source>
</reference>
<comment type="catalytic activity">
    <reaction evidence="7">
        <text>S-adenosyl-L-homocysteine + H2O = L-homocysteine + adenosine</text>
        <dbReference type="Rhea" id="RHEA:21708"/>
        <dbReference type="ChEBI" id="CHEBI:15377"/>
        <dbReference type="ChEBI" id="CHEBI:16335"/>
        <dbReference type="ChEBI" id="CHEBI:57856"/>
        <dbReference type="ChEBI" id="CHEBI:58199"/>
        <dbReference type="EC" id="3.13.2.1"/>
    </reaction>
</comment>
<keyword evidence="3 7" id="KW-0378">Hydrolase</keyword>
<feature type="binding site" evidence="6">
    <location>
        <begin position="142"/>
        <end position="144"/>
    </location>
    <ligand>
        <name>NAD(+)</name>
        <dbReference type="ChEBI" id="CHEBI:57540"/>
    </ligand>
</feature>
<dbReference type="SMART" id="SM00996">
    <property type="entry name" value="AdoHcyase"/>
    <property type="match status" value="1"/>
</dbReference>
<keyword evidence="4 6" id="KW-0520">NAD</keyword>